<protein>
    <submittedName>
        <fullName evidence="2">Uncharacterized protein</fullName>
    </submittedName>
</protein>
<keyword evidence="3" id="KW-1185">Reference proteome</keyword>
<organism evidence="2 3">
    <name type="scientific">Datura stramonium</name>
    <name type="common">Jimsonweed</name>
    <name type="synonym">Common thornapple</name>
    <dbReference type="NCBI Taxonomy" id="4076"/>
    <lineage>
        <taxon>Eukaryota</taxon>
        <taxon>Viridiplantae</taxon>
        <taxon>Streptophyta</taxon>
        <taxon>Embryophyta</taxon>
        <taxon>Tracheophyta</taxon>
        <taxon>Spermatophyta</taxon>
        <taxon>Magnoliopsida</taxon>
        <taxon>eudicotyledons</taxon>
        <taxon>Gunneridae</taxon>
        <taxon>Pentapetalae</taxon>
        <taxon>asterids</taxon>
        <taxon>lamiids</taxon>
        <taxon>Solanales</taxon>
        <taxon>Solanaceae</taxon>
        <taxon>Solanoideae</taxon>
        <taxon>Datureae</taxon>
        <taxon>Datura</taxon>
    </lineage>
</organism>
<evidence type="ECO:0000313" key="2">
    <source>
        <dbReference type="EMBL" id="MCD9643580.1"/>
    </source>
</evidence>
<accession>A0ABS8V8S1</accession>
<proteinExistence type="predicted"/>
<feature type="region of interest" description="Disordered" evidence="1">
    <location>
        <begin position="27"/>
        <end position="73"/>
    </location>
</feature>
<dbReference type="Proteomes" id="UP000823775">
    <property type="component" value="Unassembled WGS sequence"/>
</dbReference>
<evidence type="ECO:0000256" key="1">
    <source>
        <dbReference type="SAM" id="MobiDB-lite"/>
    </source>
</evidence>
<evidence type="ECO:0000313" key="3">
    <source>
        <dbReference type="Proteomes" id="UP000823775"/>
    </source>
</evidence>
<feature type="compositionally biased region" description="Polar residues" evidence="1">
    <location>
        <begin position="49"/>
        <end position="73"/>
    </location>
</feature>
<name>A0ABS8V8S1_DATST</name>
<dbReference type="EMBL" id="JACEIK010003930">
    <property type="protein sequence ID" value="MCD9643580.1"/>
    <property type="molecule type" value="Genomic_DNA"/>
</dbReference>
<feature type="non-terminal residue" evidence="2">
    <location>
        <position position="73"/>
    </location>
</feature>
<gene>
    <name evidence="2" type="ORF">HAX54_031181</name>
</gene>
<sequence length="73" mass="7767">MAHSTCLGVRPQVVGGLMVSSSEIYHIPSDQDSDHESLDKAMTGGLSHPKQSSKSPAILHFSSQGPRVQATNH</sequence>
<comment type="caution">
    <text evidence="2">The sequence shown here is derived from an EMBL/GenBank/DDBJ whole genome shotgun (WGS) entry which is preliminary data.</text>
</comment>
<reference evidence="2 3" key="1">
    <citation type="journal article" date="2021" name="BMC Genomics">
        <title>Datura genome reveals duplications of psychoactive alkaloid biosynthetic genes and high mutation rate following tissue culture.</title>
        <authorList>
            <person name="Rajewski A."/>
            <person name="Carter-House D."/>
            <person name="Stajich J."/>
            <person name="Litt A."/>
        </authorList>
    </citation>
    <scope>NUCLEOTIDE SEQUENCE [LARGE SCALE GENOMIC DNA]</scope>
    <source>
        <strain evidence="2">AR-01</strain>
    </source>
</reference>